<dbReference type="SUPFAM" id="SSF49785">
    <property type="entry name" value="Galactose-binding domain-like"/>
    <property type="match status" value="1"/>
</dbReference>
<feature type="non-terminal residue" evidence="4">
    <location>
        <position position="1"/>
    </location>
</feature>
<dbReference type="InterPro" id="IPR008532">
    <property type="entry name" value="NFACT_RNA-bd"/>
</dbReference>
<name>A0A3E2HLA1_SCYLI</name>
<dbReference type="InterPro" id="IPR045099">
    <property type="entry name" value="PITH1-like"/>
</dbReference>
<dbReference type="InterPro" id="IPR037047">
    <property type="entry name" value="PITH_dom_sf"/>
</dbReference>
<feature type="compositionally biased region" description="Basic and acidic residues" evidence="2">
    <location>
        <begin position="159"/>
        <end position="176"/>
    </location>
</feature>
<dbReference type="PANTHER" id="PTHR12175:SF1">
    <property type="entry name" value="PITH DOMAIN-CONTAINING PROTEIN 1"/>
    <property type="match status" value="1"/>
</dbReference>
<evidence type="ECO:0000313" key="5">
    <source>
        <dbReference type="Proteomes" id="UP000258309"/>
    </source>
</evidence>
<dbReference type="GO" id="GO:0005737">
    <property type="term" value="C:cytoplasm"/>
    <property type="evidence" value="ECO:0007669"/>
    <property type="project" value="UniProtKB-ARBA"/>
</dbReference>
<dbReference type="FunFam" id="2.60.120.470:FF:000003">
    <property type="entry name" value="DUF1000 domain protein (AFU_orthologue AFUA_1G09230)"/>
    <property type="match status" value="1"/>
</dbReference>
<dbReference type="InterPro" id="IPR008979">
    <property type="entry name" value="Galactose-bd-like_sf"/>
</dbReference>
<protein>
    <recommendedName>
        <fullName evidence="3">PITH domain-containing protein</fullName>
    </recommendedName>
</protein>
<feature type="non-terminal residue" evidence="4">
    <location>
        <position position="407"/>
    </location>
</feature>
<feature type="compositionally biased region" description="Basic and acidic residues" evidence="2">
    <location>
        <begin position="189"/>
        <end position="211"/>
    </location>
</feature>
<dbReference type="STRING" id="5539.A0A3E2HLA1"/>
<evidence type="ECO:0000313" key="4">
    <source>
        <dbReference type="EMBL" id="RFU34169.1"/>
    </source>
</evidence>
<reference evidence="4 5" key="1">
    <citation type="submission" date="2018-05" db="EMBL/GenBank/DDBJ databases">
        <title>Draft genome sequence of Scytalidium lignicola DSM 105466, a ubiquitous saprotrophic fungus.</title>
        <authorList>
            <person name="Buettner E."/>
            <person name="Gebauer A.M."/>
            <person name="Hofrichter M."/>
            <person name="Liers C."/>
            <person name="Kellner H."/>
        </authorList>
    </citation>
    <scope>NUCLEOTIDE SEQUENCE [LARGE SCALE GENOMIC DNA]</scope>
    <source>
        <strain evidence="4 5">DSM 105466</strain>
    </source>
</reference>
<dbReference type="Pfam" id="PF06201">
    <property type="entry name" value="PITH"/>
    <property type="match status" value="1"/>
</dbReference>
<dbReference type="Gene3D" id="2.60.120.470">
    <property type="entry name" value="PITH domain"/>
    <property type="match status" value="1"/>
</dbReference>
<dbReference type="PROSITE" id="PS51532">
    <property type="entry name" value="PITH"/>
    <property type="match status" value="1"/>
</dbReference>
<dbReference type="PANTHER" id="PTHR12175">
    <property type="entry name" value="AD039 HT014 THIOREDOXIN FAMILY TRP26"/>
    <property type="match status" value="1"/>
</dbReference>
<evidence type="ECO:0000256" key="2">
    <source>
        <dbReference type="SAM" id="MobiDB-lite"/>
    </source>
</evidence>
<dbReference type="AlphaFoldDB" id="A0A3E2HLA1"/>
<dbReference type="InterPro" id="IPR010400">
    <property type="entry name" value="PITH_dom"/>
</dbReference>
<proteinExistence type="inferred from homology"/>
<comment type="similarity">
    <text evidence="1">Belongs to the PITHD1 family.</text>
</comment>
<evidence type="ECO:0000259" key="3">
    <source>
        <dbReference type="PROSITE" id="PS51532"/>
    </source>
</evidence>
<dbReference type="EMBL" id="NCSJ02000024">
    <property type="protein sequence ID" value="RFU34169.1"/>
    <property type="molecule type" value="Genomic_DNA"/>
</dbReference>
<feature type="domain" description="PITH" evidence="3">
    <location>
        <begin position="209"/>
        <end position="382"/>
    </location>
</feature>
<sequence>MVYYFTSNAISPAAFIYVGKDKNENEDLIKYGLEEDGMPWILKSLIQKQILSTWQFHVDKLSSAHVYLRMNEGESWESISEPLLVDCAQLTKANSIEGNKKDNVTVIYTPWSNLRKDGSMAVGQVSFKDQKKGKAHSCSTTRKPYCESPQQDESGEVSRFTDGERRKAQGTAKERPSCTTGTKSAMSGHCHDEHDHSGHSHGEGGHDHSDDITPALQHSLYQHIEFDKITTLNESESGSGKAIVKKTWDERLQDTPELESDSDEQLLMHIPFTGQIKLHSILIRTSNSASAPQTLKVFINRDDLDFSAAGDILATQIFELSQTSDIQDIAVKRAAFGKVQSITLFLEDNYGDDTTRISYIGFKGDWMQLGKAPTNILYESAANPADHALKGTSINKMGSNIGGGHGQ</sequence>
<dbReference type="OrthoDB" id="2635at2759"/>
<comment type="caution">
    <text evidence="4">The sequence shown here is derived from an EMBL/GenBank/DDBJ whole genome shotgun (WGS) entry which is preliminary data.</text>
</comment>
<feature type="region of interest" description="Disordered" evidence="2">
    <location>
        <begin position="126"/>
        <end position="213"/>
    </location>
</feature>
<dbReference type="Pfam" id="PF05670">
    <property type="entry name" value="NFACT-R_1"/>
    <property type="match status" value="1"/>
</dbReference>
<keyword evidence="5" id="KW-1185">Reference proteome</keyword>
<feature type="compositionally biased region" description="Polar residues" evidence="2">
    <location>
        <begin position="137"/>
        <end position="152"/>
    </location>
</feature>
<dbReference type="GO" id="GO:0005634">
    <property type="term" value="C:nucleus"/>
    <property type="evidence" value="ECO:0007669"/>
    <property type="project" value="TreeGrafter"/>
</dbReference>
<dbReference type="Proteomes" id="UP000258309">
    <property type="component" value="Unassembled WGS sequence"/>
</dbReference>
<accession>A0A3E2HLA1</accession>
<evidence type="ECO:0000256" key="1">
    <source>
        <dbReference type="ARBA" id="ARBA00025788"/>
    </source>
</evidence>
<gene>
    <name evidence="4" type="ORF">B7463_g2106</name>
</gene>
<organism evidence="4 5">
    <name type="scientific">Scytalidium lignicola</name>
    <name type="common">Hyphomycete</name>
    <dbReference type="NCBI Taxonomy" id="5539"/>
    <lineage>
        <taxon>Eukaryota</taxon>
        <taxon>Fungi</taxon>
        <taxon>Dikarya</taxon>
        <taxon>Ascomycota</taxon>
        <taxon>Pezizomycotina</taxon>
        <taxon>Leotiomycetes</taxon>
        <taxon>Leotiomycetes incertae sedis</taxon>
        <taxon>Scytalidium</taxon>
    </lineage>
</organism>